<comment type="caution">
    <text evidence="2">The sequence shown here is derived from an EMBL/GenBank/DDBJ whole genome shotgun (WGS) entry which is preliminary data.</text>
</comment>
<dbReference type="Proteomes" id="UP001149079">
    <property type="component" value="Unassembled WGS sequence"/>
</dbReference>
<name>A0A9W9HC92_9EURO</name>
<dbReference type="GeneID" id="81402714"/>
<evidence type="ECO:0000256" key="1">
    <source>
        <dbReference type="SAM" id="MobiDB-lite"/>
    </source>
</evidence>
<evidence type="ECO:0000313" key="3">
    <source>
        <dbReference type="Proteomes" id="UP001149079"/>
    </source>
</evidence>
<dbReference type="RefSeq" id="XP_056525657.1">
    <property type="nucleotide sequence ID" value="XM_056663544.1"/>
</dbReference>
<sequence>MRDRMKRDIIRLMGGSCGPDFETFLSWVINKSIDEMEADHAKNARRREEVPRTCNPADTFANFAYEHGKPRSTRSTPRPGDGRGHWHYYRAGGAPSPESSRSTSHDVAGTAGNHPPAPARHVSPIRLFFRTGRK</sequence>
<dbReference type="EMBL" id="JAPQKL010000002">
    <property type="protein sequence ID" value="KAJ5144013.1"/>
    <property type="molecule type" value="Genomic_DNA"/>
</dbReference>
<evidence type="ECO:0000313" key="2">
    <source>
        <dbReference type="EMBL" id="KAJ5144013.1"/>
    </source>
</evidence>
<organism evidence="2 3">
    <name type="scientific">Penicillium bovifimosum</name>
    <dbReference type="NCBI Taxonomy" id="126998"/>
    <lineage>
        <taxon>Eukaryota</taxon>
        <taxon>Fungi</taxon>
        <taxon>Dikarya</taxon>
        <taxon>Ascomycota</taxon>
        <taxon>Pezizomycotina</taxon>
        <taxon>Eurotiomycetes</taxon>
        <taxon>Eurotiomycetidae</taxon>
        <taxon>Eurotiales</taxon>
        <taxon>Aspergillaceae</taxon>
        <taxon>Penicillium</taxon>
    </lineage>
</organism>
<gene>
    <name evidence="2" type="ORF">N7515_002800</name>
</gene>
<feature type="region of interest" description="Disordered" evidence="1">
    <location>
        <begin position="64"/>
        <end position="134"/>
    </location>
</feature>
<accession>A0A9W9HC92</accession>
<dbReference type="AlphaFoldDB" id="A0A9W9HC92"/>
<proteinExistence type="predicted"/>
<reference evidence="2" key="2">
    <citation type="journal article" date="2023" name="IMA Fungus">
        <title>Comparative genomic study of the Penicillium genus elucidates a diverse pangenome and 15 lateral gene transfer events.</title>
        <authorList>
            <person name="Petersen C."/>
            <person name="Sorensen T."/>
            <person name="Nielsen M.R."/>
            <person name="Sondergaard T.E."/>
            <person name="Sorensen J.L."/>
            <person name="Fitzpatrick D.A."/>
            <person name="Frisvad J.C."/>
            <person name="Nielsen K.L."/>
        </authorList>
    </citation>
    <scope>NUCLEOTIDE SEQUENCE</scope>
    <source>
        <strain evidence="2">IBT 22155</strain>
    </source>
</reference>
<reference evidence="2" key="1">
    <citation type="submission" date="2022-11" db="EMBL/GenBank/DDBJ databases">
        <authorList>
            <person name="Petersen C."/>
        </authorList>
    </citation>
    <scope>NUCLEOTIDE SEQUENCE</scope>
    <source>
        <strain evidence="2">IBT 22155</strain>
    </source>
</reference>
<keyword evidence="3" id="KW-1185">Reference proteome</keyword>
<protein>
    <submittedName>
        <fullName evidence="2">Uncharacterized protein</fullName>
    </submittedName>
</protein>